<keyword evidence="1" id="KW-0472">Membrane</keyword>
<evidence type="ECO:0000313" key="2">
    <source>
        <dbReference type="EMBL" id="CAD8129693.1"/>
    </source>
</evidence>
<reference evidence="2" key="1">
    <citation type="submission" date="2021-01" db="EMBL/GenBank/DDBJ databases">
        <authorList>
            <consortium name="Genoscope - CEA"/>
            <person name="William W."/>
        </authorList>
    </citation>
    <scope>NUCLEOTIDE SEQUENCE</scope>
</reference>
<keyword evidence="3" id="KW-1185">Reference proteome</keyword>
<dbReference type="EMBL" id="CAJJDN010000238">
    <property type="protein sequence ID" value="CAD8129693.1"/>
    <property type="molecule type" value="Genomic_DNA"/>
</dbReference>
<feature type="transmembrane region" description="Helical" evidence="1">
    <location>
        <begin position="76"/>
        <end position="98"/>
    </location>
</feature>
<evidence type="ECO:0000313" key="3">
    <source>
        <dbReference type="Proteomes" id="UP000692954"/>
    </source>
</evidence>
<keyword evidence="1" id="KW-0812">Transmembrane</keyword>
<proteinExistence type="predicted"/>
<keyword evidence="1" id="KW-1133">Transmembrane helix</keyword>
<evidence type="ECO:0008006" key="4">
    <source>
        <dbReference type="Google" id="ProtNLM"/>
    </source>
</evidence>
<comment type="caution">
    <text evidence="2">The sequence shown here is derived from an EMBL/GenBank/DDBJ whole genome shotgun (WGS) entry which is preliminary data.</text>
</comment>
<dbReference type="AlphaFoldDB" id="A0A8S1RQT9"/>
<organism evidence="2 3">
    <name type="scientific">Paramecium sonneborni</name>
    <dbReference type="NCBI Taxonomy" id="65129"/>
    <lineage>
        <taxon>Eukaryota</taxon>
        <taxon>Sar</taxon>
        <taxon>Alveolata</taxon>
        <taxon>Ciliophora</taxon>
        <taxon>Intramacronucleata</taxon>
        <taxon>Oligohymenophorea</taxon>
        <taxon>Peniculida</taxon>
        <taxon>Parameciidae</taxon>
        <taxon>Paramecium</taxon>
    </lineage>
</organism>
<protein>
    <recommendedName>
        <fullName evidence="4">Transmembrane protein</fullName>
    </recommendedName>
</protein>
<gene>
    <name evidence="2" type="ORF">PSON_ATCC_30995.1.T2380007</name>
</gene>
<sequence>MPRSQYDQCILIIKYQQLELIKMLDYQYFTLVVIYEENILSQEQKIINFIQIINFYITICWRSIKYKSYTFSRNDFKLKIQILLSIQFFIQILIQFILQSIMQEFHVMINKIYIINLNQNYVYVKKIIKKVKIQFVPGIMIDKIRKPFEFYVNRVISIQRIQYKRNYQYKQMQLCIFLGLER</sequence>
<dbReference type="Proteomes" id="UP000692954">
    <property type="component" value="Unassembled WGS sequence"/>
</dbReference>
<evidence type="ECO:0000256" key="1">
    <source>
        <dbReference type="SAM" id="Phobius"/>
    </source>
</evidence>
<name>A0A8S1RQT9_9CILI</name>
<accession>A0A8S1RQT9</accession>